<accession>A0ABY7TQK8</accession>
<organism evidence="1 2">
    <name type="scientific">Sphingomonas naphthae</name>
    <dbReference type="NCBI Taxonomy" id="1813468"/>
    <lineage>
        <taxon>Bacteria</taxon>
        <taxon>Pseudomonadati</taxon>
        <taxon>Pseudomonadota</taxon>
        <taxon>Alphaproteobacteria</taxon>
        <taxon>Sphingomonadales</taxon>
        <taxon>Sphingomonadaceae</taxon>
        <taxon>Sphingomonas</taxon>
    </lineage>
</organism>
<dbReference type="EMBL" id="CP117411">
    <property type="protein sequence ID" value="WCT75225.1"/>
    <property type="molecule type" value="Genomic_DNA"/>
</dbReference>
<keyword evidence="2" id="KW-1185">Reference proteome</keyword>
<reference evidence="1 2" key="1">
    <citation type="submission" date="2023-02" db="EMBL/GenBank/DDBJ databases">
        <title>Genome sequence of Sphingomonas naphthae.</title>
        <authorList>
            <person name="Kim S."/>
            <person name="Heo J."/>
            <person name="Kwon S.-W."/>
        </authorList>
    </citation>
    <scope>NUCLEOTIDE SEQUENCE [LARGE SCALE GENOMIC DNA]</scope>
    <source>
        <strain evidence="1 2">KACC 18716</strain>
    </source>
</reference>
<gene>
    <name evidence="1" type="ORF">PQ455_08415</name>
</gene>
<protein>
    <submittedName>
        <fullName evidence="1">Uncharacterized protein</fullName>
    </submittedName>
</protein>
<name>A0ABY7TQK8_9SPHN</name>
<proteinExistence type="predicted"/>
<dbReference type="RefSeq" id="WP_273690891.1">
    <property type="nucleotide sequence ID" value="NZ_CP117411.1"/>
</dbReference>
<evidence type="ECO:0000313" key="1">
    <source>
        <dbReference type="EMBL" id="WCT75225.1"/>
    </source>
</evidence>
<dbReference type="Proteomes" id="UP001220395">
    <property type="component" value="Chromosome"/>
</dbReference>
<sequence>MSAHPFTFDPDTATPAPLGYAELRAVLTARQAASTTGRIGRPGAATATAFDGSFSPSFAAGAAADGAIVTNGKGMSPAFLPWRFNLP</sequence>
<evidence type="ECO:0000313" key="2">
    <source>
        <dbReference type="Proteomes" id="UP001220395"/>
    </source>
</evidence>